<accession>A0A2P2DXS2</accession>
<dbReference type="GO" id="GO:0015074">
    <property type="term" value="P:DNA integration"/>
    <property type="evidence" value="ECO:0007669"/>
    <property type="project" value="InterPro"/>
</dbReference>
<dbReference type="InterPro" id="IPR050090">
    <property type="entry name" value="Tyrosine_recombinase_XerCD"/>
</dbReference>
<dbReference type="PROSITE" id="PS51898">
    <property type="entry name" value="TYR_RECOMBINASE"/>
    <property type="match status" value="1"/>
</dbReference>
<reference evidence="5 6" key="1">
    <citation type="submission" date="2018-02" db="EMBL/GenBank/DDBJ databases">
        <title>Novel Leptospira species isolated from soil and water in Japan.</title>
        <authorList>
            <person name="Nakao R."/>
            <person name="Masuzawa T."/>
        </authorList>
    </citation>
    <scope>NUCLEOTIDE SEQUENCE [LARGE SCALE GENOMIC DNA]</scope>
    <source>
        <strain evidence="5 6">YH101</strain>
    </source>
</reference>
<evidence type="ECO:0000313" key="5">
    <source>
        <dbReference type="EMBL" id="GBF49435.1"/>
    </source>
</evidence>
<evidence type="ECO:0000256" key="3">
    <source>
        <dbReference type="ARBA" id="ARBA00023172"/>
    </source>
</evidence>
<dbReference type="AlphaFoldDB" id="A0A2P2DXS2"/>
<dbReference type="InterPro" id="IPR011010">
    <property type="entry name" value="DNA_brk_join_enz"/>
</dbReference>
<evidence type="ECO:0000313" key="6">
    <source>
        <dbReference type="Proteomes" id="UP000245133"/>
    </source>
</evidence>
<feature type="domain" description="Tyr recombinase" evidence="4">
    <location>
        <begin position="33"/>
        <end position="221"/>
    </location>
</feature>
<comment type="similarity">
    <text evidence="1">Belongs to the 'phage' integrase family.</text>
</comment>
<dbReference type="OrthoDB" id="328577at2"/>
<dbReference type="EMBL" id="BFBB01000003">
    <property type="protein sequence ID" value="GBF49435.1"/>
    <property type="molecule type" value="Genomic_DNA"/>
</dbReference>
<dbReference type="SUPFAM" id="SSF56349">
    <property type="entry name" value="DNA breaking-rejoining enzymes"/>
    <property type="match status" value="1"/>
</dbReference>
<dbReference type="CDD" id="cd00397">
    <property type="entry name" value="DNA_BRE_C"/>
    <property type="match status" value="1"/>
</dbReference>
<sequence length="221" mass="24817">MENARVIQFPSERVSKPSLKPHRIDSEPSLGQMVGKGLTDATMRELAMKFANPKTEKDLRNRLIFLLASSTGLRAKELVGLRFSNVTHSPEGDILVKYRKKGGKFGYTVILKHVFEEISNYQSKIGEKSDFFLLSLPKRKNGKRSPLSTRGLQWIVNSWNVTTASGKLIHPHALRHTVAQKTFDHFGSIATQKLLGHSSANTTSNYYTRPYFNAGSVLNWG</sequence>
<evidence type="ECO:0000256" key="2">
    <source>
        <dbReference type="ARBA" id="ARBA00023125"/>
    </source>
</evidence>
<dbReference type="PANTHER" id="PTHR30349">
    <property type="entry name" value="PHAGE INTEGRASE-RELATED"/>
    <property type="match status" value="1"/>
</dbReference>
<keyword evidence="3" id="KW-0233">DNA recombination</keyword>
<dbReference type="InterPro" id="IPR013762">
    <property type="entry name" value="Integrase-like_cat_sf"/>
</dbReference>
<comment type="caution">
    <text evidence="5">The sequence shown here is derived from an EMBL/GenBank/DDBJ whole genome shotgun (WGS) entry which is preliminary data.</text>
</comment>
<dbReference type="GO" id="GO:0003677">
    <property type="term" value="F:DNA binding"/>
    <property type="evidence" value="ECO:0007669"/>
    <property type="project" value="UniProtKB-KW"/>
</dbReference>
<dbReference type="InterPro" id="IPR002104">
    <property type="entry name" value="Integrase_catalytic"/>
</dbReference>
<dbReference type="GO" id="GO:0006310">
    <property type="term" value="P:DNA recombination"/>
    <property type="evidence" value="ECO:0007669"/>
    <property type="project" value="UniProtKB-KW"/>
</dbReference>
<dbReference type="RefSeq" id="WP_108974325.1">
    <property type="nucleotide sequence ID" value="NZ_BFBB01000003.1"/>
</dbReference>
<evidence type="ECO:0000256" key="1">
    <source>
        <dbReference type="ARBA" id="ARBA00008857"/>
    </source>
</evidence>
<name>A0A2P2DXS2_9LEPT</name>
<keyword evidence="2" id="KW-0238">DNA-binding</keyword>
<evidence type="ECO:0000259" key="4">
    <source>
        <dbReference type="PROSITE" id="PS51898"/>
    </source>
</evidence>
<organism evidence="5 6">
    <name type="scientific">Leptospira ryugenii</name>
    <dbReference type="NCBI Taxonomy" id="1917863"/>
    <lineage>
        <taxon>Bacteria</taxon>
        <taxon>Pseudomonadati</taxon>
        <taxon>Spirochaetota</taxon>
        <taxon>Spirochaetia</taxon>
        <taxon>Leptospirales</taxon>
        <taxon>Leptospiraceae</taxon>
        <taxon>Leptospira</taxon>
    </lineage>
</organism>
<protein>
    <submittedName>
        <fullName evidence="5">Site-specific recombinase, phage integrase family</fullName>
    </submittedName>
</protein>
<proteinExistence type="inferred from homology"/>
<gene>
    <name evidence="5" type="ORF">LPTSP4_09480</name>
</gene>
<keyword evidence="6" id="KW-1185">Reference proteome</keyword>
<dbReference type="Proteomes" id="UP000245133">
    <property type="component" value="Unassembled WGS sequence"/>
</dbReference>
<dbReference type="Gene3D" id="1.10.443.10">
    <property type="entry name" value="Intergrase catalytic core"/>
    <property type="match status" value="1"/>
</dbReference>
<dbReference type="PANTHER" id="PTHR30349:SF41">
    <property type="entry name" value="INTEGRASE_RECOMBINASE PROTEIN MJ0367-RELATED"/>
    <property type="match status" value="1"/>
</dbReference>
<dbReference type="Pfam" id="PF00589">
    <property type="entry name" value="Phage_integrase"/>
    <property type="match status" value="1"/>
</dbReference>